<evidence type="ECO:0000313" key="9">
    <source>
        <dbReference type="EMBL" id="MBZ6077736.1"/>
    </source>
</evidence>
<feature type="non-terminal residue" evidence="9">
    <location>
        <position position="417"/>
    </location>
</feature>
<name>A0ABS7VQA6_9HYPH</name>
<comment type="subunit">
    <text evidence="5">Homohexamer. Forms a ring that surrounds DNA.</text>
</comment>
<dbReference type="InterPro" id="IPR050206">
    <property type="entry name" value="FtsK/SpoIIIE/SftA"/>
</dbReference>
<keyword evidence="3 6" id="KW-0067">ATP-binding</keyword>
<dbReference type="PROSITE" id="PS50901">
    <property type="entry name" value="FTSK"/>
    <property type="match status" value="1"/>
</dbReference>
<dbReference type="Pfam" id="PF17854">
    <property type="entry name" value="FtsK_alpha"/>
    <property type="match status" value="1"/>
</dbReference>
<keyword evidence="10" id="KW-1185">Reference proteome</keyword>
<evidence type="ECO:0000256" key="6">
    <source>
        <dbReference type="PROSITE-ProRule" id="PRU00289"/>
    </source>
</evidence>
<dbReference type="EMBL" id="JAIRBM010000012">
    <property type="protein sequence ID" value="MBZ6077736.1"/>
    <property type="molecule type" value="Genomic_DNA"/>
</dbReference>
<evidence type="ECO:0000256" key="2">
    <source>
        <dbReference type="ARBA" id="ARBA00022741"/>
    </source>
</evidence>
<evidence type="ECO:0000256" key="5">
    <source>
        <dbReference type="ARBA" id="ARBA00025923"/>
    </source>
</evidence>
<comment type="similarity">
    <text evidence="1">Belongs to the FtsK/SpoIIIE/SftA family.</text>
</comment>
<dbReference type="RefSeq" id="WP_255616636.1">
    <property type="nucleotide sequence ID" value="NZ_JAIRBM010000012.1"/>
</dbReference>
<evidence type="ECO:0000259" key="8">
    <source>
        <dbReference type="PROSITE" id="PS50901"/>
    </source>
</evidence>
<dbReference type="PANTHER" id="PTHR22683:SF41">
    <property type="entry name" value="DNA TRANSLOCASE FTSK"/>
    <property type="match status" value="1"/>
</dbReference>
<gene>
    <name evidence="9" type="ORF">K9B37_15770</name>
</gene>
<keyword evidence="2 6" id="KW-0547">Nucleotide-binding</keyword>
<dbReference type="Proteomes" id="UP000704176">
    <property type="component" value="Unassembled WGS sequence"/>
</dbReference>
<dbReference type="InterPro" id="IPR041027">
    <property type="entry name" value="FtsK_alpha"/>
</dbReference>
<evidence type="ECO:0000256" key="3">
    <source>
        <dbReference type="ARBA" id="ARBA00022840"/>
    </source>
</evidence>
<organism evidence="9 10">
    <name type="scientific">Microvirga puerhi</name>
    <dbReference type="NCBI Taxonomy" id="2876078"/>
    <lineage>
        <taxon>Bacteria</taxon>
        <taxon>Pseudomonadati</taxon>
        <taxon>Pseudomonadota</taxon>
        <taxon>Alphaproteobacteria</taxon>
        <taxon>Hyphomicrobiales</taxon>
        <taxon>Methylobacteriaceae</taxon>
        <taxon>Microvirga</taxon>
    </lineage>
</organism>
<feature type="region of interest" description="Disordered" evidence="7">
    <location>
        <begin position="1"/>
        <end position="42"/>
    </location>
</feature>
<evidence type="ECO:0000313" key="10">
    <source>
        <dbReference type="Proteomes" id="UP000704176"/>
    </source>
</evidence>
<dbReference type="Gene3D" id="3.30.980.40">
    <property type="match status" value="1"/>
</dbReference>
<proteinExistence type="inferred from homology"/>
<dbReference type="InterPro" id="IPR002543">
    <property type="entry name" value="FtsK_dom"/>
</dbReference>
<dbReference type="Gene3D" id="3.40.50.300">
    <property type="entry name" value="P-loop containing nucleotide triphosphate hydrolases"/>
    <property type="match status" value="1"/>
</dbReference>
<sequence>MELPNPEPLPDQPSSDDGMKNETQPGAEQKSPVGDNQQGMDLGSSEEVLFPIAPQVIFSAWSFSYYSVQKVSSEAQSAQSEVAELEEAPALQSQEVPVPDASLHAASLPDAGMDVGYLSLYNDDWPPAQRAIEQEEAVAHGEEAEPQTSSVDTAQDVVKEIAEAPAPEDEQDTNLARRITPASVISYAPEPTPSVAVRGAYELPNLEFLALPPERQEPVMAEDILEETAGRLEKIIRDFGVKGEVIHVHPGPVVTLYELEPAPGTKSSRVMALSDDIARSMSATSARVAVIPGRNAIGIELPNHKRETVFLRELLASENFAVSQHKLPLCLGKTIGGEPVIADLARMPHLLVAGTTGSGKSVAINTMILSLLYRFKPEECRLIMVDPKMLELSVYDGIPHLLTPVVTDPKKAIIALR</sequence>
<accession>A0ABS7VQA6</accession>
<feature type="compositionally biased region" description="Pro residues" evidence="7">
    <location>
        <begin position="1"/>
        <end position="11"/>
    </location>
</feature>
<evidence type="ECO:0000256" key="4">
    <source>
        <dbReference type="ARBA" id="ARBA00023125"/>
    </source>
</evidence>
<evidence type="ECO:0000256" key="1">
    <source>
        <dbReference type="ARBA" id="ARBA00006474"/>
    </source>
</evidence>
<reference evidence="9 10" key="1">
    <citation type="submission" date="2021-09" db="EMBL/GenBank/DDBJ databases">
        <title>The complete genome sequence of a new microorganism.</title>
        <authorList>
            <person name="Zi Z."/>
        </authorList>
    </citation>
    <scope>NUCLEOTIDE SEQUENCE [LARGE SCALE GENOMIC DNA]</scope>
    <source>
        <strain evidence="9 10">WGZ8</strain>
    </source>
</reference>
<evidence type="ECO:0000256" key="7">
    <source>
        <dbReference type="SAM" id="MobiDB-lite"/>
    </source>
</evidence>
<dbReference type="InterPro" id="IPR027417">
    <property type="entry name" value="P-loop_NTPase"/>
</dbReference>
<keyword evidence="4" id="KW-0238">DNA-binding</keyword>
<protein>
    <recommendedName>
        <fullName evidence="8">FtsK domain-containing protein</fullName>
    </recommendedName>
</protein>
<feature type="binding site" evidence="6">
    <location>
        <begin position="354"/>
        <end position="361"/>
    </location>
    <ligand>
        <name>ATP</name>
        <dbReference type="ChEBI" id="CHEBI:30616"/>
    </ligand>
</feature>
<dbReference type="PANTHER" id="PTHR22683">
    <property type="entry name" value="SPORULATION PROTEIN RELATED"/>
    <property type="match status" value="1"/>
</dbReference>
<dbReference type="SUPFAM" id="SSF52540">
    <property type="entry name" value="P-loop containing nucleoside triphosphate hydrolases"/>
    <property type="match status" value="1"/>
</dbReference>
<comment type="caution">
    <text evidence="9">The sequence shown here is derived from an EMBL/GenBank/DDBJ whole genome shotgun (WGS) entry which is preliminary data.</text>
</comment>
<dbReference type="Pfam" id="PF01580">
    <property type="entry name" value="FtsK_SpoIIIE"/>
    <property type="match status" value="1"/>
</dbReference>
<feature type="domain" description="FtsK" evidence="8">
    <location>
        <begin position="337"/>
        <end position="417"/>
    </location>
</feature>